<protein>
    <recommendedName>
        <fullName evidence="4">Glycosyltransferase</fullName>
    </recommendedName>
</protein>
<reference evidence="2 3" key="1">
    <citation type="journal article" date="2018" name="Cell">
        <title>The Chara Genome: Secondary Complexity and Implications for Plant Terrestrialization.</title>
        <authorList>
            <person name="Nishiyama T."/>
            <person name="Sakayama H."/>
            <person name="Vries J.D."/>
            <person name="Buschmann H."/>
            <person name="Saint-Marcoux D."/>
            <person name="Ullrich K.K."/>
            <person name="Haas F.B."/>
            <person name="Vanderstraeten L."/>
            <person name="Becker D."/>
            <person name="Lang D."/>
            <person name="Vosolsobe S."/>
            <person name="Rombauts S."/>
            <person name="Wilhelmsson P.K.I."/>
            <person name="Janitza P."/>
            <person name="Kern R."/>
            <person name="Heyl A."/>
            <person name="Rumpler F."/>
            <person name="Villalobos L.I.A.C."/>
            <person name="Clay J.M."/>
            <person name="Skokan R."/>
            <person name="Toyoda A."/>
            <person name="Suzuki Y."/>
            <person name="Kagoshima H."/>
            <person name="Schijlen E."/>
            <person name="Tajeshwar N."/>
            <person name="Catarino B."/>
            <person name="Hetherington A.J."/>
            <person name="Saltykova A."/>
            <person name="Bonnot C."/>
            <person name="Breuninger H."/>
            <person name="Symeonidi A."/>
            <person name="Radhakrishnan G.V."/>
            <person name="Van Nieuwerburgh F."/>
            <person name="Deforce D."/>
            <person name="Chang C."/>
            <person name="Karol K.G."/>
            <person name="Hedrich R."/>
            <person name="Ulvskov P."/>
            <person name="Glockner G."/>
            <person name="Delwiche C.F."/>
            <person name="Petrasek J."/>
            <person name="Van de Peer Y."/>
            <person name="Friml J."/>
            <person name="Beilby M."/>
            <person name="Dolan L."/>
            <person name="Kohara Y."/>
            <person name="Sugano S."/>
            <person name="Fujiyama A."/>
            <person name="Delaux P.-M."/>
            <person name="Quint M."/>
            <person name="TheiBen G."/>
            <person name="Hagemann M."/>
            <person name="Harholt J."/>
            <person name="Dunand C."/>
            <person name="Zachgo S."/>
            <person name="Langdale J."/>
            <person name="Maumus F."/>
            <person name="Straeten D.V.D."/>
            <person name="Gould S.B."/>
            <person name="Rensing S.A."/>
        </authorList>
    </citation>
    <scope>NUCLEOTIDE SEQUENCE [LARGE SCALE GENOMIC DNA]</scope>
    <source>
        <strain evidence="2 3">S276</strain>
    </source>
</reference>
<comment type="caution">
    <text evidence="2">The sequence shown here is derived from an EMBL/GenBank/DDBJ whole genome shotgun (WGS) entry which is preliminary data.</text>
</comment>
<feature type="compositionally biased region" description="Basic and acidic residues" evidence="1">
    <location>
        <begin position="128"/>
        <end position="138"/>
    </location>
</feature>
<dbReference type="OrthoDB" id="529273at2759"/>
<feature type="region of interest" description="Disordered" evidence="1">
    <location>
        <begin position="125"/>
        <end position="169"/>
    </location>
</feature>
<feature type="compositionally biased region" description="Polar residues" evidence="1">
    <location>
        <begin position="472"/>
        <end position="483"/>
    </location>
</feature>
<dbReference type="InterPro" id="IPR007657">
    <property type="entry name" value="Glycosyltransferase_61"/>
</dbReference>
<proteinExistence type="predicted"/>
<keyword evidence="3" id="KW-1185">Reference proteome</keyword>
<dbReference type="AlphaFoldDB" id="A0A388M2D4"/>
<organism evidence="2 3">
    <name type="scientific">Chara braunii</name>
    <name type="common">Braun's stonewort</name>
    <dbReference type="NCBI Taxonomy" id="69332"/>
    <lineage>
        <taxon>Eukaryota</taxon>
        <taxon>Viridiplantae</taxon>
        <taxon>Streptophyta</taxon>
        <taxon>Charophyceae</taxon>
        <taxon>Charales</taxon>
        <taxon>Characeae</taxon>
        <taxon>Chara</taxon>
    </lineage>
</organism>
<dbReference type="GO" id="GO:0016757">
    <property type="term" value="F:glycosyltransferase activity"/>
    <property type="evidence" value="ECO:0007669"/>
    <property type="project" value="InterPro"/>
</dbReference>
<dbReference type="EMBL" id="BFEA01000691">
    <property type="protein sequence ID" value="GBG88737.1"/>
    <property type="molecule type" value="Genomic_DNA"/>
</dbReference>
<evidence type="ECO:0000313" key="2">
    <source>
        <dbReference type="EMBL" id="GBG88737.1"/>
    </source>
</evidence>
<dbReference type="Proteomes" id="UP000265515">
    <property type="component" value="Unassembled WGS sequence"/>
</dbReference>
<feature type="region of interest" description="Disordered" evidence="1">
    <location>
        <begin position="458"/>
        <end position="538"/>
    </location>
</feature>
<gene>
    <name evidence="2" type="ORF">CBR_g48267</name>
</gene>
<sequence>MRTCLAASPVPAPGNAGAVSPAGMGEAMPLKARIEGKGLNLTEPNAIVDGSDRMRDVRNETKIANVTGVTLDKEEREMVVEATKKADKVPKNKTKWPTHPTFGQRKIVKTTPQLRVYIEEMALNEGGEGDREGRKAREGGGAGTTEAGGGALPSVDRQGDRKEDVQEGTEQAAMVVIEELELSEEEKKWINFHKVYWKDLSGKIVDQIVSICVACSDPTLFHRAVHDKELCESQSSSPSRRGFVQCSNEHYPLNRCEKIQRDLLAKLNATSREGNVFSHDVHHPWPFRMPHLVKIRNAYVSTTGHIYNDDMVYDPRGGCTRAVDSVIRPELARTRRHFKKVFVADHVFPGIHHELAEMAAQLMSYYPQLMGDKSIMIHTTGEGTPPPGVPKEEGGCWPKQSAIRLIDFLGFNGSRLVAGDVYADEVIVTHMYCWFMDWTFRIYGKRLGRLMTTIAAQAAQRPQNRSGEAETSHGSATSSSYLTTGGGKMEQKPAGPGDNTTANSTNNTAADKKEPPFLLPATSGGSNSSAMKEEVDPLLPPVGQGTILVIKRSGRRRIKNHDELVDALRKALDEGGEEEGTGSDGGHEDHINGTGIIRTDRERRDGGSSLASNVSSASSSPSPYSSFGRRRILEIYDDNLVRDMGEIWRLFMRADIVIAPHGAGLTNALASRDGTAIYEILLPFHLNWEGSSLCLCYRDMCSILGLHYYSDLPTKIELDRFEFDEEQSRWVPQPLAMIIDVPKTIANVRQIFKERGWKFP</sequence>
<feature type="compositionally biased region" description="Low complexity" evidence="1">
    <location>
        <begin position="499"/>
        <end position="509"/>
    </location>
</feature>
<evidence type="ECO:0000256" key="1">
    <source>
        <dbReference type="SAM" id="MobiDB-lite"/>
    </source>
</evidence>
<accession>A0A388M2D4</accession>
<feature type="compositionally biased region" description="Low complexity" evidence="1">
    <location>
        <begin position="608"/>
        <end position="625"/>
    </location>
</feature>
<evidence type="ECO:0000313" key="3">
    <source>
        <dbReference type="Proteomes" id="UP000265515"/>
    </source>
</evidence>
<name>A0A388M2D4_CHABU</name>
<dbReference type="Gramene" id="GBG88737">
    <property type="protein sequence ID" value="GBG88737"/>
    <property type="gene ID" value="CBR_g48267"/>
</dbReference>
<dbReference type="PANTHER" id="PTHR20961">
    <property type="entry name" value="GLYCOSYLTRANSFERASE"/>
    <property type="match status" value="1"/>
</dbReference>
<feature type="compositionally biased region" description="Gly residues" evidence="1">
    <location>
        <begin position="139"/>
        <end position="151"/>
    </location>
</feature>
<feature type="region of interest" description="Disordered" evidence="1">
    <location>
        <begin position="573"/>
        <end position="625"/>
    </location>
</feature>
<evidence type="ECO:0008006" key="4">
    <source>
        <dbReference type="Google" id="ProtNLM"/>
    </source>
</evidence>